<dbReference type="RefSeq" id="WP_274052595.1">
    <property type="nucleotide sequence ID" value="NZ_CP059693.1"/>
</dbReference>
<accession>A0ABY7VFZ0</accession>
<dbReference type="SMART" id="SM00248">
    <property type="entry name" value="ANK"/>
    <property type="match status" value="4"/>
</dbReference>
<dbReference type="EMBL" id="CP059693">
    <property type="protein sequence ID" value="WDE12321.1"/>
    <property type="molecule type" value="Genomic_DNA"/>
</dbReference>
<evidence type="ECO:0000256" key="2">
    <source>
        <dbReference type="ARBA" id="ARBA00023043"/>
    </source>
</evidence>
<keyword evidence="2" id="KW-0040">ANK repeat</keyword>
<keyword evidence="1" id="KW-0677">Repeat</keyword>
<evidence type="ECO:0000313" key="3">
    <source>
        <dbReference type="EMBL" id="WDE12321.1"/>
    </source>
</evidence>
<dbReference type="PANTHER" id="PTHR24141:SF1">
    <property type="entry name" value="2-5A-DEPENDENT RIBONUCLEASE"/>
    <property type="match status" value="1"/>
</dbReference>
<evidence type="ECO:0008006" key="5">
    <source>
        <dbReference type="Google" id="ProtNLM"/>
    </source>
</evidence>
<keyword evidence="4" id="KW-1185">Reference proteome</keyword>
<dbReference type="SUPFAM" id="SSF48403">
    <property type="entry name" value="Ankyrin repeat"/>
    <property type="match status" value="1"/>
</dbReference>
<dbReference type="Proteomes" id="UP001215231">
    <property type="component" value="Chromosome"/>
</dbReference>
<organism evidence="3 4">
    <name type="scientific">Thalassomonas haliotis</name>
    <dbReference type="NCBI Taxonomy" id="485448"/>
    <lineage>
        <taxon>Bacteria</taxon>
        <taxon>Pseudomonadati</taxon>
        <taxon>Pseudomonadota</taxon>
        <taxon>Gammaproteobacteria</taxon>
        <taxon>Alteromonadales</taxon>
        <taxon>Colwelliaceae</taxon>
        <taxon>Thalassomonas</taxon>
    </lineage>
</organism>
<name>A0ABY7VFZ0_9GAMM</name>
<evidence type="ECO:0000313" key="4">
    <source>
        <dbReference type="Proteomes" id="UP001215231"/>
    </source>
</evidence>
<sequence length="274" mass="30267">MADSKPHNFANRFRQVCNKLAKVFGFLSLGFIAGCNMGNKMKAEEFFTPEMVLLLKTIKQGDEDKARVMINDGLKLNSHGNEGITPLFWLMLDKDLQAIELALALGADPNFTSPDGRHPVASIVGESDDDILALLLKFGGDANALDLDGEPAIFSSIGADNWQQINMLLDAGADLNKTNKSAENSILHAAYLNKFEIIYKFKELGGNFHQPSGGGVTLAWQIHDKLSRNMLNPEYEAYGWAIKTKDFLIEKGIKFPPLSPEQVRERVKNGEAIN</sequence>
<dbReference type="PANTHER" id="PTHR24141">
    <property type="entry name" value="2-5A-DEPENDENT RIBONUCLEASE"/>
    <property type="match status" value="1"/>
</dbReference>
<reference evidence="3 4" key="1">
    <citation type="journal article" date="2022" name="Mar. Drugs">
        <title>Bioassay-Guided Fractionation Leads to the Detection of Cholic Acid Generated by the Rare Thalassomonas sp.</title>
        <authorList>
            <person name="Pheiffer F."/>
            <person name="Schneider Y.K."/>
            <person name="Hansen E.H."/>
            <person name="Andersen J.H."/>
            <person name="Isaksson J."/>
            <person name="Busche T."/>
            <person name="R C."/>
            <person name="Kalinowski J."/>
            <person name="Zyl L.V."/>
            <person name="Trindade M."/>
        </authorList>
    </citation>
    <scope>NUCLEOTIDE SEQUENCE [LARGE SCALE GENOMIC DNA]</scope>
    <source>
        <strain evidence="3 4">A5K-61T</strain>
    </source>
</reference>
<proteinExistence type="predicted"/>
<dbReference type="InterPro" id="IPR036770">
    <property type="entry name" value="Ankyrin_rpt-contain_sf"/>
</dbReference>
<dbReference type="InterPro" id="IPR002110">
    <property type="entry name" value="Ankyrin_rpt"/>
</dbReference>
<evidence type="ECO:0000256" key="1">
    <source>
        <dbReference type="ARBA" id="ARBA00022737"/>
    </source>
</evidence>
<gene>
    <name evidence="3" type="ORF">H3N35_02215</name>
</gene>
<protein>
    <recommendedName>
        <fullName evidence="5">Ankyrin repeat domain-containing protein</fullName>
    </recommendedName>
</protein>
<dbReference type="PROSITE" id="PS51257">
    <property type="entry name" value="PROKAR_LIPOPROTEIN"/>
    <property type="match status" value="1"/>
</dbReference>
<dbReference type="Gene3D" id="1.25.40.20">
    <property type="entry name" value="Ankyrin repeat-containing domain"/>
    <property type="match status" value="1"/>
</dbReference>